<dbReference type="AlphaFoldDB" id="A0A066ZQQ7"/>
<accession>A0A066ZQQ7</accession>
<keyword evidence="1" id="KW-0472">Membrane</keyword>
<sequence>MMDSLEKLKQLRKEHTDTIPFKSLIQFEKWADEVYPLLKFNDPLAQRFNRARLKAALDLPYGPTQKSIDQVNIAIDTVNEAIKELEAMPHSFFSREGSFRTKWRARLHSHPILVSSTVGLIFFILGIGVMLAFACKN</sequence>
<organism evidence="2 3">
    <name type="scientific">Hydrogenovibrio marinus</name>
    <dbReference type="NCBI Taxonomy" id="28885"/>
    <lineage>
        <taxon>Bacteria</taxon>
        <taxon>Pseudomonadati</taxon>
        <taxon>Pseudomonadota</taxon>
        <taxon>Gammaproteobacteria</taxon>
        <taxon>Thiotrichales</taxon>
        <taxon>Piscirickettsiaceae</taxon>
        <taxon>Hydrogenovibrio</taxon>
    </lineage>
</organism>
<evidence type="ECO:0000313" key="3">
    <source>
        <dbReference type="Proteomes" id="UP000027341"/>
    </source>
</evidence>
<dbReference type="Proteomes" id="UP000027341">
    <property type="component" value="Unassembled WGS sequence"/>
</dbReference>
<evidence type="ECO:0000256" key="1">
    <source>
        <dbReference type="SAM" id="Phobius"/>
    </source>
</evidence>
<feature type="transmembrane region" description="Helical" evidence="1">
    <location>
        <begin position="112"/>
        <end position="134"/>
    </location>
</feature>
<dbReference type="EMBL" id="JMIU01000001">
    <property type="protein sequence ID" value="KDN95832.1"/>
    <property type="molecule type" value="Genomic_DNA"/>
</dbReference>
<protein>
    <submittedName>
        <fullName evidence="2">Uncharacterized protein</fullName>
    </submittedName>
</protein>
<dbReference type="RefSeq" id="WP_029910750.1">
    <property type="nucleotide sequence ID" value="NZ_AP020335.1"/>
</dbReference>
<keyword evidence="3" id="KW-1185">Reference proteome</keyword>
<keyword evidence="1" id="KW-1133">Transmembrane helix</keyword>
<evidence type="ECO:0000313" key="2">
    <source>
        <dbReference type="EMBL" id="KDN95832.1"/>
    </source>
</evidence>
<name>A0A066ZQQ7_HYDMR</name>
<comment type="caution">
    <text evidence="2">The sequence shown here is derived from an EMBL/GenBank/DDBJ whole genome shotgun (WGS) entry which is preliminary data.</text>
</comment>
<gene>
    <name evidence="2" type="ORF">EI16_05930</name>
</gene>
<proteinExistence type="predicted"/>
<keyword evidence="1" id="KW-0812">Transmembrane</keyword>
<reference evidence="2 3" key="1">
    <citation type="submission" date="2014-04" db="EMBL/GenBank/DDBJ databases">
        <title>Draft genome sequence of Hydrogenovibrio marinus MH-110, a model organism for aerobic H2 metabolism.</title>
        <authorList>
            <person name="Cha H.J."/>
            <person name="Jo B.H."/>
            <person name="Hwang B.H."/>
        </authorList>
    </citation>
    <scope>NUCLEOTIDE SEQUENCE [LARGE SCALE GENOMIC DNA]</scope>
    <source>
        <strain evidence="2 3">MH-110</strain>
    </source>
</reference>